<keyword evidence="8" id="KW-0812">Transmembrane</keyword>
<dbReference type="PROSITE" id="PS00138">
    <property type="entry name" value="SUBTILASE_SER"/>
    <property type="match status" value="1"/>
</dbReference>
<evidence type="ECO:0000256" key="1">
    <source>
        <dbReference type="ARBA" id="ARBA00011073"/>
    </source>
</evidence>
<feature type="domain" description="Peptidase S8/S53" evidence="9">
    <location>
        <begin position="146"/>
        <end position="360"/>
    </location>
</feature>
<dbReference type="PROSITE" id="PS00136">
    <property type="entry name" value="SUBTILASE_ASP"/>
    <property type="match status" value="1"/>
</dbReference>
<dbReference type="InterPro" id="IPR023828">
    <property type="entry name" value="Peptidase_S8_Ser-AS"/>
</dbReference>
<feature type="region of interest" description="Disordered" evidence="7">
    <location>
        <begin position="676"/>
        <end position="717"/>
    </location>
</feature>
<dbReference type="Gene3D" id="3.40.50.200">
    <property type="entry name" value="Peptidase S8/S53 domain"/>
    <property type="match status" value="1"/>
</dbReference>
<reference evidence="10" key="1">
    <citation type="submission" date="2021-05" db="EMBL/GenBank/DDBJ databases">
        <title>The genome of the haptophyte Pavlova lutheri (Diacronema luteri, Pavlovales) - a model for lipid biosynthesis in eukaryotic algae.</title>
        <authorList>
            <person name="Hulatt C.J."/>
            <person name="Posewitz M.C."/>
        </authorList>
    </citation>
    <scope>NUCLEOTIDE SEQUENCE</scope>
    <source>
        <strain evidence="10">NIVA-4/92</strain>
    </source>
</reference>
<feature type="compositionally biased region" description="Basic and acidic residues" evidence="7">
    <location>
        <begin position="773"/>
        <end position="788"/>
    </location>
</feature>
<dbReference type="SUPFAM" id="SSF52743">
    <property type="entry name" value="Subtilisin-like"/>
    <property type="match status" value="1"/>
</dbReference>
<dbReference type="InterPro" id="IPR036852">
    <property type="entry name" value="Peptidase_S8/S53_dom_sf"/>
</dbReference>
<feature type="active site" description="Charge relay system" evidence="5">
    <location>
        <position position="188"/>
    </location>
</feature>
<keyword evidence="8" id="KW-1133">Transmembrane helix</keyword>
<dbReference type="Pfam" id="PF00082">
    <property type="entry name" value="Peptidase_S8"/>
    <property type="match status" value="1"/>
</dbReference>
<evidence type="ECO:0000313" key="11">
    <source>
        <dbReference type="Proteomes" id="UP000751190"/>
    </source>
</evidence>
<keyword evidence="2 5" id="KW-0645">Protease</keyword>
<feature type="region of interest" description="Disordered" evidence="7">
    <location>
        <begin position="756"/>
        <end position="788"/>
    </location>
</feature>
<feature type="active site" description="Charge relay system" evidence="5">
    <location>
        <position position="341"/>
    </location>
</feature>
<dbReference type="PANTHER" id="PTHR43806">
    <property type="entry name" value="PEPTIDASE S8"/>
    <property type="match status" value="1"/>
</dbReference>
<comment type="similarity">
    <text evidence="1 5 6">Belongs to the peptidase S8 family.</text>
</comment>
<feature type="transmembrane region" description="Helical" evidence="8">
    <location>
        <begin position="727"/>
        <end position="749"/>
    </location>
</feature>
<dbReference type="OrthoDB" id="206201at2759"/>
<dbReference type="GO" id="GO:0006508">
    <property type="term" value="P:proteolysis"/>
    <property type="evidence" value="ECO:0007669"/>
    <property type="project" value="UniProtKB-KW"/>
</dbReference>
<accession>A0A8J5XNR5</accession>
<evidence type="ECO:0000313" key="10">
    <source>
        <dbReference type="EMBL" id="KAG8463924.1"/>
    </source>
</evidence>
<dbReference type="PANTHER" id="PTHR43806:SF11">
    <property type="entry name" value="CEREVISIN-RELATED"/>
    <property type="match status" value="1"/>
</dbReference>
<feature type="active site" description="Charge relay system" evidence="5">
    <location>
        <position position="155"/>
    </location>
</feature>
<dbReference type="InterPro" id="IPR023827">
    <property type="entry name" value="Peptidase_S8_Asp-AS"/>
</dbReference>
<evidence type="ECO:0000256" key="8">
    <source>
        <dbReference type="SAM" id="Phobius"/>
    </source>
</evidence>
<feature type="compositionally biased region" description="Pro residues" evidence="7">
    <location>
        <begin position="407"/>
        <end position="433"/>
    </location>
</feature>
<dbReference type="GO" id="GO:0004252">
    <property type="term" value="F:serine-type endopeptidase activity"/>
    <property type="evidence" value="ECO:0007669"/>
    <property type="project" value="UniProtKB-UniRule"/>
</dbReference>
<dbReference type="PRINTS" id="PR00723">
    <property type="entry name" value="SUBTILISIN"/>
</dbReference>
<proteinExistence type="inferred from homology"/>
<dbReference type="EMBL" id="JAGTXO010000014">
    <property type="protein sequence ID" value="KAG8463924.1"/>
    <property type="molecule type" value="Genomic_DNA"/>
</dbReference>
<feature type="region of interest" description="Disordered" evidence="7">
    <location>
        <begin position="405"/>
        <end position="433"/>
    </location>
</feature>
<dbReference type="PROSITE" id="PS51892">
    <property type="entry name" value="SUBTILASE"/>
    <property type="match status" value="1"/>
</dbReference>
<keyword evidence="11" id="KW-1185">Reference proteome</keyword>
<evidence type="ECO:0000256" key="3">
    <source>
        <dbReference type="ARBA" id="ARBA00022801"/>
    </source>
</evidence>
<feature type="compositionally biased region" description="Low complexity" evidence="7">
    <location>
        <begin position="854"/>
        <end position="864"/>
    </location>
</feature>
<feature type="region of interest" description="Disordered" evidence="7">
    <location>
        <begin position="805"/>
        <end position="864"/>
    </location>
</feature>
<feature type="compositionally biased region" description="Low complexity" evidence="7">
    <location>
        <begin position="809"/>
        <end position="831"/>
    </location>
</feature>
<protein>
    <recommendedName>
        <fullName evidence="9">Peptidase S8/S53 domain-containing protein</fullName>
    </recommendedName>
</protein>
<keyword evidence="3 5" id="KW-0378">Hydrolase</keyword>
<name>A0A8J5XNR5_DIALT</name>
<comment type="caution">
    <text evidence="10">The sequence shown here is derived from an EMBL/GenBank/DDBJ whole genome shotgun (WGS) entry which is preliminary data.</text>
</comment>
<dbReference type="Proteomes" id="UP000751190">
    <property type="component" value="Unassembled WGS sequence"/>
</dbReference>
<dbReference type="InterPro" id="IPR034193">
    <property type="entry name" value="PCSK9_ProteinaseK-like"/>
</dbReference>
<dbReference type="AlphaFoldDB" id="A0A8J5XNR5"/>
<keyword evidence="8" id="KW-0472">Membrane</keyword>
<evidence type="ECO:0000259" key="9">
    <source>
        <dbReference type="Pfam" id="PF00082"/>
    </source>
</evidence>
<evidence type="ECO:0000256" key="7">
    <source>
        <dbReference type="SAM" id="MobiDB-lite"/>
    </source>
</evidence>
<keyword evidence="4 5" id="KW-0720">Serine protease</keyword>
<evidence type="ECO:0000256" key="6">
    <source>
        <dbReference type="RuleBase" id="RU003355"/>
    </source>
</evidence>
<evidence type="ECO:0000256" key="5">
    <source>
        <dbReference type="PROSITE-ProRule" id="PRU01240"/>
    </source>
</evidence>
<sequence>MPQGPALLAALVGVAVANERYIVHFPPVAPGVARAESAGHAAARALATAPKGARLRVSRTYGQLLHGFSGELDSESVRHFESIGAVVIPDGPVRKHGYATADDERVSGGAALGALTGQAATTRWNLDRLDQPALPLDGQYVAPYDGAGVHIFMIDSGVNLLHDEFVGRVSTGYDFLESHERPLDCDGHGSHTAGVALGTTYGVARKATLHPLRVLDCDGLGSFSDVISALEWVSGYGTDGPKVASLSLGGAFNTALNAAVDALRARGVVVVASSGNAGADACAFSPSSAAGAFAVGMTDAADVAAANSNAGACVRILAPGVGVRSAHIGVASASRVLTGTSMAAPHAAGVFAQLLGYHHALGGTLSPAAAAARVAQLGVAGNVSDSPAAPGRNIPNLLLQAFVRAEPQPPPSPPRPPAPPPSPPAPPGPPSPPPAPLLLVRVVPDLFPQESSWKLLARADESTLWAQVAAEQLAPGDTGRDWTVTVQDGRYRWVLFDAFGDGICCAHGAGSYSLALDGELMAAGTLDGGTLVAVNFDVGNISYAPSPPAPPPAPPSPPAVALGDAPGVLFVALLPDAVPEDISWTLHALKTGAPPTLVARASLGPTSTALQTWERTLAPATLYRFEVADASANGLCCAYGQGSLVLRWRGALFWSAAAFGRGAAVEFTPADLFTPAPPPPLAPPAAATSSASSAHSPPAARRPSAATNTSTDSQPPSLLARLERDTLAIAFGGMGLLTLVSVAIVLYTLSRRPRAPAAARAERGAVDGEEGERESGRGVPLEERDTRARGSVSVFPLPWGAARAMSAQPPRGAARTGSRAPASASARTSSGKPAAVSGPSFREIVIAHHAGGESSRSARAPARR</sequence>
<evidence type="ECO:0000256" key="4">
    <source>
        <dbReference type="ARBA" id="ARBA00022825"/>
    </source>
</evidence>
<gene>
    <name evidence="10" type="ORF">KFE25_000092</name>
</gene>
<dbReference type="CDD" id="cd04077">
    <property type="entry name" value="Peptidases_S8_PCSK9_ProteinaseK_like"/>
    <property type="match status" value="1"/>
</dbReference>
<dbReference type="GO" id="GO:0005615">
    <property type="term" value="C:extracellular space"/>
    <property type="evidence" value="ECO:0007669"/>
    <property type="project" value="TreeGrafter"/>
</dbReference>
<feature type="compositionally biased region" description="Low complexity" evidence="7">
    <location>
        <begin position="684"/>
        <end position="711"/>
    </location>
</feature>
<evidence type="ECO:0000256" key="2">
    <source>
        <dbReference type="ARBA" id="ARBA00022670"/>
    </source>
</evidence>
<dbReference type="InterPro" id="IPR015500">
    <property type="entry name" value="Peptidase_S8_subtilisin-rel"/>
</dbReference>
<organism evidence="10 11">
    <name type="scientific">Diacronema lutheri</name>
    <name type="common">Unicellular marine alga</name>
    <name type="synonym">Monochrysis lutheri</name>
    <dbReference type="NCBI Taxonomy" id="2081491"/>
    <lineage>
        <taxon>Eukaryota</taxon>
        <taxon>Haptista</taxon>
        <taxon>Haptophyta</taxon>
        <taxon>Pavlovophyceae</taxon>
        <taxon>Pavlovales</taxon>
        <taxon>Pavlovaceae</taxon>
        <taxon>Diacronema</taxon>
    </lineage>
</organism>
<dbReference type="InterPro" id="IPR000209">
    <property type="entry name" value="Peptidase_S8/S53_dom"/>
</dbReference>
<dbReference type="FunFam" id="3.40.50.200:FF:000016">
    <property type="entry name" value="Proprotein convertase subtilisin/kexin type 9"/>
    <property type="match status" value="1"/>
</dbReference>
<dbReference type="InterPro" id="IPR050131">
    <property type="entry name" value="Peptidase_S8_subtilisin-like"/>
</dbReference>